<evidence type="ECO:0000313" key="2">
    <source>
        <dbReference type="EMBL" id="CAA9413618.1"/>
    </source>
</evidence>
<feature type="compositionally biased region" description="Basic and acidic residues" evidence="1">
    <location>
        <begin position="331"/>
        <end position="347"/>
    </location>
</feature>
<feature type="compositionally biased region" description="Basic residues" evidence="1">
    <location>
        <begin position="663"/>
        <end position="677"/>
    </location>
</feature>
<feature type="compositionally biased region" description="Basic residues" evidence="1">
    <location>
        <begin position="121"/>
        <end position="143"/>
    </location>
</feature>
<dbReference type="AlphaFoldDB" id="A0A6J4PEL1"/>
<proteinExistence type="predicted"/>
<dbReference type="EMBL" id="CADCUP010000202">
    <property type="protein sequence ID" value="CAA9413618.1"/>
    <property type="molecule type" value="Genomic_DNA"/>
</dbReference>
<feature type="compositionally biased region" description="Basic residues" evidence="1">
    <location>
        <begin position="413"/>
        <end position="447"/>
    </location>
</feature>
<feature type="compositionally biased region" description="Basic residues" evidence="1">
    <location>
        <begin position="19"/>
        <end position="32"/>
    </location>
</feature>
<evidence type="ECO:0000256" key="1">
    <source>
        <dbReference type="SAM" id="MobiDB-lite"/>
    </source>
</evidence>
<feature type="region of interest" description="Disordered" evidence="1">
    <location>
        <begin position="1"/>
        <end position="315"/>
    </location>
</feature>
<feature type="compositionally biased region" description="Basic residues" evidence="1">
    <location>
        <begin position="244"/>
        <end position="254"/>
    </location>
</feature>
<feature type="compositionally biased region" description="Basic and acidic residues" evidence="1">
    <location>
        <begin position="37"/>
        <end position="53"/>
    </location>
</feature>
<feature type="compositionally biased region" description="Basic residues" evidence="1">
    <location>
        <begin position="598"/>
        <end position="626"/>
    </location>
</feature>
<feature type="compositionally biased region" description="Low complexity" evidence="1">
    <location>
        <begin position="291"/>
        <end position="315"/>
    </location>
</feature>
<reference evidence="2" key="1">
    <citation type="submission" date="2020-02" db="EMBL/GenBank/DDBJ databases">
        <authorList>
            <person name="Meier V. D."/>
        </authorList>
    </citation>
    <scope>NUCLEOTIDE SEQUENCE</scope>
    <source>
        <strain evidence="2">AVDCRST_MAG06</strain>
    </source>
</reference>
<feature type="compositionally biased region" description="Basic residues" evidence="1">
    <location>
        <begin position="54"/>
        <end position="78"/>
    </location>
</feature>
<gene>
    <name evidence="2" type="ORF">AVDCRST_MAG06-3034</name>
</gene>
<feature type="compositionally biased region" description="Basic residues" evidence="1">
    <location>
        <begin position="87"/>
        <end position="105"/>
    </location>
</feature>
<accession>A0A6J4PEL1</accession>
<feature type="compositionally biased region" description="Low complexity" evidence="1">
    <location>
        <begin position="385"/>
        <end position="398"/>
    </location>
</feature>
<feature type="non-terminal residue" evidence="2">
    <location>
        <position position="1"/>
    </location>
</feature>
<feature type="compositionally biased region" description="Low complexity" evidence="1">
    <location>
        <begin position="827"/>
        <end position="838"/>
    </location>
</feature>
<feature type="compositionally biased region" description="Basic and acidic residues" evidence="1">
    <location>
        <begin position="518"/>
        <end position="539"/>
    </location>
</feature>
<organism evidence="2">
    <name type="scientific">uncultured Nocardioides sp</name>
    <dbReference type="NCBI Taxonomy" id="198441"/>
    <lineage>
        <taxon>Bacteria</taxon>
        <taxon>Bacillati</taxon>
        <taxon>Actinomycetota</taxon>
        <taxon>Actinomycetes</taxon>
        <taxon>Propionibacteriales</taxon>
        <taxon>Nocardioidaceae</taxon>
        <taxon>Nocardioides</taxon>
        <taxon>environmental samples</taxon>
    </lineage>
</organism>
<feature type="compositionally biased region" description="Basic residues" evidence="1">
    <location>
        <begin position="160"/>
        <end position="172"/>
    </location>
</feature>
<protein>
    <submittedName>
        <fullName evidence="2">ABC transporter, fused permease protein</fullName>
    </submittedName>
</protein>
<feature type="compositionally biased region" description="Basic residues" evidence="1">
    <location>
        <begin position="365"/>
        <end position="375"/>
    </location>
</feature>
<name>A0A6J4PEL1_9ACTN</name>
<feature type="compositionally biased region" description="Low complexity" evidence="1">
    <location>
        <begin position="750"/>
        <end position="765"/>
    </location>
</feature>
<feature type="non-terminal residue" evidence="2">
    <location>
        <position position="846"/>
    </location>
</feature>
<feature type="compositionally biased region" description="Basic residues" evidence="1">
    <location>
        <begin position="273"/>
        <end position="288"/>
    </location>
</feature>
<feature type="compositionally biased region" description="Basic residues" evidence="1">
    <location>
        <begin position="771"/>
        <end position="789"/>
    </location>
</feature>
<feature type="region of interest" description="Disordered" evidence="1">
    <location>
        <begin position="327"/>
        <end position="846"/>
    </location>
</feature>
<feature type="compositionally biased region" description="Low complexity" evidence="1">
    <location>
        <begin position="452"/>
        <end position="474"/>
    </location>
</feature>
<feature type="compositionally biased region" description="Basic and acidic residues" evidence="1">
    <location>
        <begin position="731"/>
        <end position="744"/>
    </location>
</feature>
<feature type="compositionally biased region" description="Basic and acidic residues" evidence="1">
    <location>
        <begin position="709"/>
        <end position="722"/>
    </location>
</feature>
<feature type="compositionally biased region" description="Basic residues" evidence="1">
    <location>
        <begin position="196"/>
        <end position="218"/>
    </location>
</feature>
<sequence>AARRPEEPDGPQGPPAAQHLRHRARRGLRRRVAGLQRHPEPQLHRALRLDGRRRGGAPRGRGRPPQRAVHAHGARVGRRGAAPGRGSRARRRQRHRARRLRRRRREQGGGRSGAARDRRQLVRRPGRPRARGPQHRHRRRARGPRPGGPGRLDGGACRLLARRPGAHRHHGRPGGAEPRARGPRRLRPGRLAQRRDVRRLRHPHHAAALHRRPRRLHRPVGDRRGRGLPGGAPRRGGTAAARGRGGRHRRRRGGRERQPAAGGDHVPDDVPAHLRRHLPRGRRLPHRQHLLDPGRPAQPRARAPAGPGRLTTPGDALGDAGVAGARRARLHDRAGPRRAARDADPARLRALRPRPQRAAPGLRAAHLRRVVRHRDRGHDGGGLPAGAAQRPDRAGAGAARRHLHAGDLDAPALRRRPGARRRRVRRPGHRSLHLRGPRRVVRRRRRAGGAAGRRLGQPGAEPAVPAPLPAAAGPRLRRRRQPRGPELAAQPAAYDGHGIGPDDRTGPGGDHGHRRRLREGVGRPDDRGELPGRLRREQPDGPVVLVADRRPDGCPGGRRDRRTPAVGVRGRGRRPAGRRSEPAHVVRGRAGPGDGRRLPRRPGHRHGPALRQVRRRARPGRGRRPGGHLQQRGPDLPGGGHLRRQPDPGLPGADDVGDAAGRRLPRPRQPARPRRRAAVPGAAGAHRGGRRRPAHRDGQGPGGVRRGAARPDRPAGADDLRAARARSLHRRPGDRQHPRPLDHRAHPRGRPAACGRAEPGAAAAHGDVRVGRHRGPRRRPRQRARRLLRHRDDVRPARRGPRGDLGAVGPDRGVPGRLGGGRRARRGAAGTARGTPRRALGDRHRL</sequence>